<protein>
    <recommendedName>
        <fullName evidence="2">HTH myb-type domain-containing protein</fullName>
    </recommendedName>
</protein>
<evidence type="ECO:0000256" key="1">
    <source>
        <dbReference type="ARBA" id="ARBA00023125"/>
    </source>
</evidence>
<accession>A0A8J5L0F5</accession>
<evidence type="ECO:0000313" key="3">
    <source>
        <dbReference type="EMBL" id="KAG6496900.1"/>
    </source>
</evidence>
<dbReference type="InterPro" id="IPR001005">
    <property type="entry name" value="SANT/Myb"/>
</dbReference>
<dbReference type="EMBL" id="JACMSC010000012">
    <property type="protein sequence ID" value="KAG6496900.1"/>
    <property type="molecule type" value="Genomic_DNA"/>
</dbReference>
<dbReference type="GO" id="GO:0000978">
    <property type="term" value="F:RNA polymerase II cis-regulatory region sequence-specific DNA binding"/>
    <property type="evidence" value="ECO:0007669"/>
    <property type="project" value="TreeGrafter"/>
</dbReference>
<dbReference type="InterPro" id="IPR017930">
    <property type="entry name" value="Myb_dom"/>
</dbReference>
<dbReference type="AlphaFoldDB" id="A0A8J5L0F5"/>
<evidence type="ECO:0000259" key="2">
    <source>
        <dbReference type="PROSITE" id="PS51294"/>
    </source>
</evidence>
<feature type="domain" description="HTH myb-type" evidence="2">
    <location>
        <begin position="62"/>
        <end position="98"/>
    </location>
</feature>
<proteinExistence type="predicted"/>
<reference evidence="3 4" key="1">
    <citation type="submission" date="2020-08" db="EMBL/GenBank/DDBJ databases">
        <title>Plant Genome Project.</title>
        <authorList>
            <person name="Zhang R.-G."/>
        </authorList>
    </citation>
    <scope>NUCLEOTIDE SEQUENCE [LARGE SCALE GENOMIC DNA]</scope>
    <source>
        <tissue evidence="3">Rhizome</tissue>
    </source>
</reference>
<dbReference type="GO" id="GO:0000981">
    <property type="term" value="F:DNA-binding transcription factor activity, RNA polymerase II-specific"/>
    <property type="evidence" value="ECO:0007669"/>
    <property type="project" value="TreeGrafter"/>
</dbReference>
<gene>
    <name evidence="3" type="ORF">ZIOFF_044776</name>
</gene>
<dbReference type="PANTHER" id="PTHR45614:SF76">
    <property type="entry name" value="TRANSCRIPTION FACTOR MYB124"/>
    <property type="match status" value="1"/>
</dbReference>
<dbReference type="InterPro" id="IPR050560">
    <property type="entry name" value="MYB_TF"/>
</dbReference>
<dbReference type="Pfam" id="PF00249">
    <property type="entry name" value="Myb_DNA-binding"/>
    <property type="match status" value="1"/>
</dbReference>
<name>A0A8J5L0F5_ZINOF</name>
<dbReference type="InterPro" id="IPR009057">
    <property type="entry name" value="Homeodomain-like_sf"/>
</dbReference>
<comment type="caution">
    <text evidence="3">The sequence shown here is derived from an EMBL/GenBank/DDBJ whole genome shotgun (WGS) entry which is preliminary data.</text>
</comment>
<dbReference type="GO" id="GO:0005634">
    <property type="term" value="C:nucleus"/>
    <property type="evidence" value="ECO:0007669"/>
    <property type="project" value="TreeGrafter"/>
</dbReference>
<dbReference type="Gene3D" id="1.10.10.60">
    <property type="entry name" value="Homeodomain-like"/>
    <property type="match status" value="1"/>
</dbReference>
<keyword evidence="1" id="KW-0238">DNA-binding</keyword>
<organism evidence="3 4">
    <name type="scientific">Zingiber officinale</name>
    <name type="common">Ginger</name>
    <name type="synonym">Amomum zingiber</name>
    <dbReference type="NCBI Taxonomy" id="94328"/>
    <lineage>
        <taxon>Eukaryota</taxon>
        <taxon>Viridiplantae</taxon>
        <taxon>Streptophyta</taxon>
        <taxon>Embryophyta</taxon>
        <taxon>Tracheophyta</taxon>
        <taxon>Spermatophyta</taxon>
        <taxon>Magnoliopsida</taxon>
        <taxon>Liliopsida</taxon>
        <taxon>Zingiberales</taxon>
        <taxon>Zingiberaceae</taxon>
        <taxon>Zingiber</taxon>
    </lineage>
</organism>
<dbReference type="SUPFAM" id="SSF46689">
    <property type="entry name" value="Homeodomain-like"/>
    <property type="match status" value="1"/>
</dbReference>
<keyword evidence="4" id="KW-1185">Reference proteome</keyword>
<dbReference type="PANTHER" id="PTHR45614">
    <property type="entry name" value="MYB PROTEIN-RELATED"/>
    <property type="match status" value="1"/>
</dbReference>
<sequence>MLSSPPALAFASEGEGFRWMKSLRPFSPPGKIEVELKKQSSCSLELINKTDQYLTFKLSDNQAQKMFGNRWTEIAKVVSGRTDNAVKNRFSTLCKKRAKFEASSKENSVPSLDPSNKRVLVEEPSIAILIGEPSTSNKQMG</sequence>
<dbReference type="CDD" id="cd00167">
    <property type="entry name" value="SANT"/>
    <property type="match status" value="1"/>
</dbReference>
<evidence type="ECO:0000313" key="4">
    <source>
        <dbReference type="Proteomes" id="UP000734854"/>
    </source>
</evidence>
<dbReference type="Proteomes" id="UP000734854">
    <property type="component" value="Unassembled WGS sequence"/>
</dbReference>
<dbReference type="PROSITE" id="PS51294">
    <property type="entry name" value="HTH_MYB"/>
    <property type="match status" value="1"/>
</dbReference>